<dbReference type="HOGENOM" id="CLU_085318_0_0_11"/>
<sequence>MSVPTPPFTRELELLEAGELNLVAQLAESSNLTFVLEAARGGEYGWAVYKPERGERPLHDFAPGLHARERAAFLLSEHLGWHIVPPTVVREDGPFGVGSLQWYIDNDGSHYLQLLESRPDLHEQFRRMAVFDLLSNNTDRKSGHVLLDAVGGIWGIDHGLCFSAEPKLRTVIWDFAGEKIDAGLLAAVEPLIDGIPGDIAALLNPAEVAALQSRAARIVRLPHLPHPRSHYHYPWPLV</sequence>
<evidence type="ECO:0000313" key="1">
    <source>
        <dbReference type="EMBL" id="AJK68445.1"/>
    </source>
</evidence>
<dbReference type="EMBL" id="CP007790">
    <property type="protein sequence ID" value="AJK68445.1"/>
    <property type="molecule type" value="Genomic_DNA"/>
</dbReference>
<name>A0A0B6TSA0_9CORY</name>
<organism evidence="1 2">
    <name type="scientific">Corynebacterium marinum DSM 44953</name>
    <dbReference type="NCBI Taxonomy" id="1224162"/>
    <lineage>
        <taxon>Bacteria</taxon>
        <taxon>Bacillati</taxon>
        <taxon>Actinomycetota</taxon>
        <taxon>Actinomycetes</taxon>
        <taxon>Mycobacteriales</taxon>
        <taxon>Corynebacteriaceae</taxon>
        <taxon>Corynebacterium</taxon>
    </lineage>
</organism>
<dbReference type="STRING" id="1224162.B840_04130"/>
<dbReference type="AlphaFoldDB" id="A0A0B6TSA0"/>
<proteinExistence type="predicted"/>
<dbReference type="NCBIfam" id="TIGR03843">
    <property type="entry name" value="SCO1664 family protein"/>
    <property type="match status" value="1"/>
</dbReference>
<keyword evidence="2" id="KW-1185">Reference proteome</keyword>
<evidence type="ECO:0008006" key="3">
    <source>
        <dbReference type="Google" id="ProtNLM"/>
    </source>
</evidence>
<protein>
    <recommendedName>
        <fullName evidence="3">PI3K/PI4K catalytic domain-containing protein</fullName>
    </recommendedName>
</protein>
<dbReference type="KEGG" id="cmq:B840_04130"/>
<evidence type="ECO:0000313" key="2">
    <source>
        <dbReference type="Proteomes" id="UP000031928"/>
    </source>
</evidence>
<dbReference type="Proteomes" id="UP000031928">
    <property type="component" value="Chromosome"/>
</dbReference>
<reference evidence="1 2" key="1">
    <citation type="submission" date="2014-05" db="EMBL/GenBank/DDBJ databases">
        <title>Complete genome sequence of Corynebacterium marinum DSM 44953.</title>
        <authorList>
            <person name="Schaffert L."/>
            <person name="Albersmeier A."/>
            <person name="Kalinowski J."/>
            <person name="Ruckert C."/>
        </authorList>
    </citation>
    <scope>NUCLEOTIDE SEQUENCE [LARGE SCALE GENOMIC DNA]</scope>
    <source>
        <strain evidence="1 2">DSM 44953</strain>
    </source>
</reference>
<gene>
    <name evidence="1" type="ORF">B840_04130</name>
</gene>
<dbReference type="InterPro" id="IPR022292">
    <property type="entry name" value="CHP03843"/>
</dbReference>
<accession>A0A0B6TSA0</accession>